<dbReference type="PANTHER" id="PTHR24421:SF10">
    <property type="entry name" value="NITRATE_NITRITE SENSOR PROTEIN NARQ"/>
    <property type="match status" value="1"/>
</dbReference>
<evidence type="ECO:0000256" key="2">
    <source>
        <dbReference type="ARBA" id="ARBA00012438"/>
    </source>
</evidence>
<dbReference type="EMBL" id="JAANNP010000002">
    <property type="protein sequence ID" value="NHC13701.1"/>
    <property type="molecule type" value="Genomic_DNA"/>
</dbReference>
<evidence type="ECO:0000256" key="5">
    <source>
        <dbReference type="ARBA" id="ARBA00022741"/>
    </source>
</evidence>
<feature type="domain" description="Signal transduction histidine kinase subgroup 3 dimerisation and phosphoacceptor" evidence="12">
    <location>
        <begin position="204"/>
        <end position="267"/>
    </location>
</feature>
<feature type="transmembrane region" description="Helical" evidence="10">
    <location>
        <begin position="146"/>
        <end position="170"/>
    </location>
</feature>
<evidence type="ECO:0000256" key="10">
    <source>
        <dbReference type="SAM" id="Phobius"/>
    </source>
</evidence>
<dbReference type="Gene3D" id="3.30.565.10">
    <property type="entry name" value="Histidine kinase-like ATPase, C-terminal domain"/>
    <property type="match status" value="1"/>
</dbReference>
<feature type="domain" description="Histidine kinase/HSP90-like ATPase" evidence="11">
    <location>
        <begin position="311"/>
        <end position="393"/>
    </location>
</feature>
<comment type="catalytic activity">
    <reaction evidence="1">
        <text>ATP + protein L-histidine = ADP + protein N-phospho-L-histidine.</text>
        <dbReference type="EC" id="2.7.13.3"/>
    </reaction>
</comment>
<accession>A0ABX0GU84</accession>
<evidence type="ECO:0000256" key="3">
    <source>
        <dbReference type="ARBA" id="ARBA00022553"/>
    </source>
</evidence>
<name>A0ABX0GU84_9ACTN</name>
<evidence type="ECO:0000259" key="11">
    <source>
        <dbReference type="Pfam" id="PF02518"/>
    </source>
</evidence>
<evidence type="ECO:0000256" key="8">
    <source>
        <dbReference type="ARBA" id="ARBA00023012"/>
    </source>
</evidence>
<evidence type="ECO:0000256" key="1">
    <source>
        <dbReference type="ARBA" id="ARBA00000085"/>
    </source>
</evidence>
<keyword evidence="7" id="KW-0067">ATP-binding</keyword>
<keyword evidence="10" id="KW-0812">Transmembrane</keyword>
<evidence type="ECO:0000256" key="7">
    <source>
        <dbReference type="ARBA" id="ARBA00022840"/>
    </source>
</evidence>
<feature type="coiled-coil region" evidence="9">
    <location>
        <begin position="176"/>
        <end position="205"/>
    </location>
</feature>
<evidence type="ECO:0000313" key="13">
    <source>
        <dbReference type="EMBL" id="NHC13701.1"/>
    </source>
</evidence>
<feature type="transmembrane region" description="Helical" evidence="10">
    <location>
        <begin position="15"/>
        <end position="32"/>
    </location>
</feature>
<feature type="transmembrane region" description="Helical" evidence="10">
    <location>
        <begin position="67"/>
        <end position="94"/>
    </location>
</feature>
<organism evidence="13 14">
    <name type="scientific">Motilibacter deserti</name>
    <dbReference type="NCBI Taxonomy" id="2714956"/>
    <lineage>
        <taxon>Bacteria</taxon>
        <taxon>Bacillati</taxon>
        <taxon>Actinomycetota</taxon>
        <taxon>Actinomycetes</taxon>
        <taxon>Motilibacterales</taxon>
        <taxon>Motilibacteraceae</taxon>
        <taxon>Motilibacter</taxon>
    </lineage>
</organism>
<dbReference type="InterPro" id="IPR011712">
    <property type="entry name" value="Sig_transdc_His_kin_sub3_dim/P"/>
</dbReference>
<dbReference type="SUPFAM" id="SSF55874">
    <property type="entry name" value="ATPase domain of HSP90 chaperone/DNA topoisomerase II/histidine kinase"/>
    <property type="match status" value="1"/>
</dbReference>
<dbReference type="PANTHER" id="PTHR24421">
    <property type="entry name" value="NITRATE/NITRITE SENSOR PROTEIN NARX-RELATED"/>
    <property type="match status" value="1"/>
</dbReference>
<reference evidence="13 14" key="1">
    <citation type="submission" date="2020-03" db="EMBL/GenBank/DDBJ databases">
        <title>Two novel Motilibacter sp.</title>
        <authorList>
            <person name="Liu S."/>
        </authorList>
    </citation>
    <scope>NUCLEOTIDE SEQUENCE [LARGE SCALE GENOMIC DNA]</scope>
    <source>
        <strain evidence="13 14">E257</strain>
    </source>
</reference>
<keyword evidence="6" id="KW-0418">Kinase</keyword>
<keyword evidence="10" id="KW-1133">Transmembrane helix</keyword>
<dbReference type="Pfam" id="PF07730">
    <property type="entry name" value="HisKA_3"/>
    <property type="match status" value="1"/>
</dbReference>
<dbReference type="RefSeq" id="WP_166280384.1">
    <property type="nucleotide sequence ID" value="NZ_JAANNP010000002.1"/>
</dbReference>
<keyword evidence="9" id="KW-0175">Coiled coil</keyword>
<keyword evidence="14" id="KW-1185">Reference proteome</keyword>
<dbReference type="Proteomes" id="UP000800981">
    <property type="component" value="Unassembled WGS sequence"/>
</dbReference>
<keyword evidence="5" id="KW-0547">Nucleotide-binding</keyword>
<sequence length="405" mass="42836">MAQSSSWPPSAAERRMLLGVAVGLAVTAFGLWESQRGIAVNNPSPLAALAMGAAAGAYRLQPALALALVWVSAVLQVLVGRDVAFVQLATVLVAYGTARYGRPLTVWASGLSIPTGAVLAVAYVATTGTDLPRRLGLDRLSGDLSAPAVANGLALVLATLAGPWLVGLLLRVRDAYRRSVAQRRAAEAEAERAQEIAGLEAAQARLARDVHDVVGHSLTVILAQADSAQFYGDDDIAKIRSAMEQIAATARSSLGDVRQVLASTSPDAAPPRPPGGLDQLIDGVRSAGHDVRLTVEGQPQPMPPELDVVAYRVLQEMLTNAIRHGRRDLPVFVGRVWGADDLRLEVRNTVQELEYTSGEGLGLPGMARRLEAVGGRLWTRREDTADGTIEFAVTADVPLRPKGGR</sequence>
<feature type="transmembrane region" description="Helical" evidence="10">
    <location>
        <begin position="44"/>
        <end position="61"/>
    </location>
</feature>
<dbReference type="EC" id="2.7.13.3" evidence="2"/>
<keyword evidence="4" id="KW-0808">Transferase</keyword>
<keyword evidence="10" id="KW-0472">Membrane</keyword>
<evidence type="ECO:0000313" key="14">
    <source>
        <dbReference type="Proteomes" id="UP000800981"/>
    </source>
</evidence>
<proteinExistence type="predicted"/>
<evidence type="ECO:0000256" key="4">
    <source>
        <dbReference type="ARBA" id="ARBA00022679"/>
    </source>
</evidence>
<dbReference type="Pfam" id="PF02518">
    <property type="entry name" value="HATPase_c"/>
    <property type="match status" value="1"/>
</dbReference>
<gene>
    <name evidence="13" type="ORF">G9H71_07895</name>
</gene>
<evidence type="ECO:0000256" key="9">
    <source>
        <dbReference type="SAM" id="Coils"/>
    </source>
</evidence>
<keyword evidence="3" id="KW-0597">Phosphoprotein</keyword>
<keyword evidence="8" id="KW-0902">Two-component regulatory system</keyword>
<comment type="caution">
    <text evidence="13">The sequence shown here is derived from an EMBL/GenBank/DDBJ whole genome shotgun (WGS) entry which is preliminary data.</text>
</comment>
<protein>
    <recommendedName>
        <fullName evidence="2">histidine kinase</fullName>
        <ecNumber evidence="2">2.7.13.3</ecNumber>
    </recommendedName>
</protein>
<evidence type="ECO:0000256" key="6">
    <source>
        <dbReference type="ARBA" id="ARBA00022777"/>
    </source>
</evidence>
<dbReference type="InterPro" id="IPR003594">
    <property type="entry name" value="HATPase_dom"/>
</dbReference>
<feature type="transmembrane region" description="Helical" evidence="10">
    <location>
        <begin position="106"/>
        <end position="126"/>
    </location>
</feature>
<dbReference type="InterPro" id="IPR050482">
    <property type="entry name" value="Sensor_HK_TwoCompSys"/>
</dbReference>
<dbReference type="InterPro" id="IPR036890">
    <property type="entry name" value="HATPase_C_sf"/>
</dbReference>
<dbReference type="Gene3D" id="1.20.5.1930">
    <property type="match status" value="1"/>
</dbReference>
<evidence type="ECO:0000259" key="12">
    <source>
        <dbReference type="Pfam" id="PF07730"/>
    </source>
</evidence>